<keyword evidence="6" id="KW-1185">Reference proteome</keyword>
<dbReference type="Gene3D" id="1.20.120.530">
    <property type="entry name" value="GntR ligand-binding domain-like"/>
    <property type="match status" value="1"/>
</dbReference>
<evidence type="ECO:0000256" key="3">
    <source>
        <dbReference type="ARBA" id="ARBA00023163"/>
    </source>
</evidence>
<keyword evidence="3" id="KW-0804">Transcription</keyword>
<dbReference type="PRINTS" id="PR00035">
    <property type="entry name" value="HTHGNTR"/>
</dbReference>
<dbReference type="EMBL" id="JAGIOE010000001">
    <property type="protein sequence ID" value="MBP2373010.1"/>
    <property type="molecule type" value="Genomic_DNA"/>
</dbReference>
<proteinExistence type="predicted"/>
<protein>
    <submittedName>
        <fullName evidence="5">GntR family transcriptional repressor for pyruvate dehydrogenase complex</fullName>
    </submittedName>
</protein>
<evidence type="ECO:0000256" key="1">
    <source>
        <dbReference type="ARBA" id="ARBA00023015"/>
    </source>
</evidence>
<dbReference type="Pfam" id="PF07729">
    <property type="entry name" value="FCD"/>
    <property type="match status" value="1"/>
</dbReference>
<dbReference type="PANTHER" id="PTHR43537">
    <property type="entry name" value="TRANSCRIPTIONAL REGULATOR, GNTR FAMILY"/>
    <property type="match status" value="1"/>
</dbReference>
<dbReference type="SMART" id="SM00895">
    <property type="entry name" value="FCD"/>
    <property type="match status" value="1"/>
</dbReference>
<keyword evidence="5" id="KW-0670">Pyruvate</keyword>
<evidence type="ECO:0000313" key="6">
    <source>
        <dbReference type="Proteomes" id="UP000766570"/>
    </source>
</evidence>
<accession>A0ABS4W9Y3</accession>
<dbReference type="SUPFAM" id="SSF46785">
    <property type="entry name" value="Winged helix' DNA-binding domain"/>
    <property type="match status" value="1"/>
</dbReference>
<evidence type="ECO:0000256" key="2">
    <source>
        <dbReference type="ARBA" id="ARBA00023125"/>
    </source>
</evidence>
<dbReference type="Gene3D" id="1.10.10.10">
    <property type="entry name" value="Winged helix-like DNA-binding domain superfamily/Winged helix DNA-binding domain"/>
    <property type="match status" value="1"/>
</dbReference>
<dbReference type="InterPro" id="IPR036390">
    <property type="entry name" value="WH_DNA-bd_sf"/>
</dbReference>
<evidence type="ECO:0000313" key="5">
    <source>
        <dbReference type="EMBL" id="MBP2373010.1"/>
    </source>
</evidence>
<dbReference type="SUPFAM" id="SSF48008">
    <property type="entry name" value="GntR ligand-binding domain-like"/>
    <property type="match status" value="1"/>
</dbReference>
<gene>
    <name evidence="5" type="ORF">JOF46_000922</name>
</gene>
<reference evidence="5 6" key="1">
    <citation type="submission" date="2021-03" db="EMBL/GenBank/DDBJ databases">
        <title>Sequencing the genomes of 1000 actinobacteria strains.</title>
        <authorList>
            <person name="Klenk H.-P."/>
        </authorList>
    </citation>
    <scope>NUCLEOTIDE SEQUENCE [LARGE SCALE GENOMIC DNA]</scope>
    <source>
        <strain evidence="5 6">DSM 15454</strain>
    </source>
</reference>
<dbReference type="SMART" id="SM00345">
    <property type="entry name" value="HTH_GNTR"/>
    <property type="match status" value="1"/>
</dbReference>
<keyword evidence="1" id="KW-0805">Transcription regulation</keyword>
<keyword evidence="2" id="KW-0238">DNA-binding</keyword>
<evidence type="ECO:0000259" key="4">
    <source>
        <dbReference type="PROSITE" id="PS50949"/>
    </source>
</evidence>
<dbReference type="Pfam" id="PF00392">
    <property type="entry name" value="GntR"/>
    <property type="match status" value="1"/>
</dbReference>
<dbReference type="RefSeq" id="WP_209906249.1">
    <property type="nucleotide sequence ID" value="NZ_BAAAMI010000019.1"/>
</dbReference>
<dbReference type="InterPro" id="IPR011711">
    <property type="entry name" value="GntR_C"/>
</dbReference>
<dbReference type="PANTHER" id="PTHR43537:SF44">
    <property type="entry name" value="GNTR FAMILY REGULATORY PROTEIN"/>
    <property type="match status" value="1"/>
</dbReference>
<dbReference type="InterPro" id="IPR036388">
    <property type="entry name" value="WH-like_DNA-bd_sf"/>
</dbReference>
<dbReference type="InterPro" id="IPR000524">
    <property type="entry name" value="Tscrpt_reg_HTH_GntR"/>
</dbReference>
<dbReference type="PROSITE" id="PS50949">
    <property type="entry name" value="HTH_GNTR"/>
    <property type="match status" value="1"/>
</dbReference>
<dbReference type="Proteomes" id="UP000766570">
    <property type="component" value="Unassembled WGS sequence"/>
</dbReference>
<sequence>MKPNLTTGLIEHLREQISSGAIAPGDKLPSENALIAEHGVSRTVVREAVTRLQAEGLVHTRRGAGSFALTPPAPETGAQARVPRTLAERRQLLEFRMGLESEAAAAAAVAGSADTLPALDAALAAFRQAGTNASRSMSCDFEFHSAVAAGSGNPYFLDAVHHLGPAMIAMPRQRLDSTDSVLLPRLEQVAEEHLTIRNAIASGNAMAAAAAMRVHLANSLHRLEVEAGMTTAGN</sequence>
<organism evidence="5 6">
    <name type="scientific">Paeniglutamicibacter psychrophenolicus</name>
    <dbReference type="NCBI Taxonomy" id="257454"/>
    <lineage>
        <taxon>Bacteria</taxon>
        <taxon>Bacillati</taxon>
        <taxon>Actinomycetota</taxon>
        <taxon>Actinomycetes</taxon>
        <taxon>Micrococcales</taxon>
        <taxon>Micrococcaceae</taxon>
        <taxon>Paeniglutamicibacter</taxon>
    </lineage>
</organism>
<feature type="domain" description="HTH gntR-type" evidence="4">
    <location>
        <begin position="3"/>
        <end position="71"/>
    </location>
</feature>
<dbReference type="InterPro" id="IPR008920">
    <property type="entry name" value="TF_FadR/GntR_C"/>
</dbReference>
<name>A0ABS4W9Y3_9MICC</name>
<comment type="caution">
    <text evidence="5">The sequence shown here is derived from an EMBL/GenBank/DDBJ whole genome shotgun (WGS) entry which is preliminary data.</text>
</comment>
<dbReference type="CDD" id="cd07377">
    <property type="entry name" value="WHTH_GntR"/>
    <property type="match status" value="1"/>
</dbReference>